<dbReference type="RefSeq" id="XP_009691346.1">
    <property type="nucleotide sequence ID" value="XM_009693051.1"/>
</dbReference>
<dbReference type="GO" id="GO:0019706">
    <property type="term" value="F:protein-cysteine S-palmitoyltransferase activity"/>
    <property type="evidence" value="ECO:0007669"/>
    <property type="project" value="UniProtKB-EC"/>
</dbReference>
<comment type="similarity">
    <text evidence="7">Belongs to the DHHC palmitoyltransferase family.</text>
</comment>
<evidence type="ECO:0000256" key="5">
    <source>
        <dbReference type="ARBA" id="ARBA00023136"/>
    </source>
</evidence>
<dbReference type="PANTHER" id="PTHR22883">
    <property type="entry name" value="ZINC FINGER DHHC DOMAIN CONTAINING PROTEIN"/>
    <property type="match status" value="1"/>
</dbReference>
<dbReference type="InterPro" id="IPR039859">
    <property type="entry name" value="PFA4/ZDH16/20/ERF2-like"/>
</dbReference>
<proteinExistence type="inferred from homology"/>
<comment type="subcellular location">
    <subcellularLocation>
        <location evidence="1">Membrane</location>
        <topology evidence="1">Multi-pass membrane protein</topology>
    </subcellularLocation>
</comment>
<evidence type="ECO:0000256" key="8">
    <source>
        <dbReference type="SAM" id="MobiDB-lite"/>
    </source>
</evidence>
<keyword evidence="5 7" id="KW-0472">Membrane</keyword>
<dbReference type="eggNOG" id="KOG1311">
    <property type="taxonomic scope" value="Eukaryota"/>
</dbReference>
<evidence type="ECO:0000313" key="11">
    <source>
        <dbReference type="Proteomes" id="UP000003786"/>
    </source>
</evidence>
<dbReference type="VEuPathDB" id="PiroplasmaDB:TOT_030000306"/>
<evidence type="ECO:0000256" key="7">
    <source>
        <dbReference type="RuleBase" id="RU079119"/>
    </source>
</evidence>
<feature type="transmembrane region" description="Helical" evidence="7">
    <location>
        <begin position="29"/>
        <end position="49"/>
    </location>
</feature>
<comment type="domain">
    <text evidence="7">The DHHC domain is required for palmitoyltransferase activity.</text>
</comment>
<feature type="transmembrane region" description="Helical" evidence="7">
    <location>
        <begin position="61"/>
        <end position="83"/>
    </location>
</feature>
<keyword evidence="2 7" id="KW-0808">Transferase</keyword>
<keyword evidence="3 7" id="KW-0812">Transmembrane</keyword>
<dbReference type="STRING" id="869250.J4D8W4"/>
<dbReference type="InterPro" id="IPR001594">
    <property type="entry name" value="Palmitoyltrfase_DHHC"/>
</dbReference>
<dbReference type="GO" id="GO:0005794">
    <property type="term" value="C:Golgi apparatus"/>
    <property type="evidence" value="ECO:0007669"/>
    <property type="project" value="TreeGrafter"/>
</dbReference>
<dbReference type="OrthoDB" id="1924421at2759"/>
<protein>
    <recommendedName>
        <fullName evidence="7">Palmitoyltransferase</fullName>
        <ecNumber evidence="7">2.3.1.225</ecNumber>
    </recommendedName>
</protein>
<keyword evidence="11" id="KW-1185">Reference proteome</keyword>
<evidence type="ECO:0000313" key="10">
    <source>
        <dbReference type="EMBL" id="BAM41045.1"/>
    </source>
</evidence>
<comment type="catalytic activity">
    <reaction evidence="7">
        <text>L-cysteinyl-[protein] + hexadecanoyl-CoA = S-hexadecanoyl-L-cysteinyl-[protein] + CoA</text>
        <dbReference type="Rhea" id="RHEA:36683"/>
        <dbReference type="Rhea" id="RHEA-COMP:10131"/>
        <dbReference type="Rhea" id="RHEA-COMP:11032"/>
        <dbReference type="ChEBI" id="CHEBI:29950"/>
        <dbReference type="ChEBI" id="CHEBI:57287"/>
        <dbReference type="ChEBI" id="CHEBI:57379"/>
        <dbReference type="ChEBI" id="CHEBI:74151"/>
        <dbReference type="EC" id="2.3.1.225"/>
    </reaction>
</comment>
<feature type="region of interest" description="Disordered" evidence="8">
    <location>
        <begin position="322"/>
        <end position="354"/>
    </location>
</feature>
<dbReference type="Proteomes" id="UP000003786">
    <property type="component" value="Chromosome 3"/>
</dbReference>
<evidence type="ECO:0000256" key="4">
    <source>
        <dbReference type="ARBA" id="ARBA00022989"/>
    </source>
</evidence>
<name>J4D8W4_THEOR</name>
<feature type="transmembrane region" description="Helical" evidence="7">
    <location>
        <begin position="255"/>
        <end position="279"/>
    </location>
</feature>
<feature type="compositionally biased region" description="Basic and acidic residues" evidence="8">
    <location>
        <begin position="328"/>
        <end position="354"/>
    </location>
</feature>
<dbReference type="KEGG" id="tot:TOT_030000306"/>
<dbReference type="EC" id="2.3.1.225" evidence="7"/>
<reference evidence="10 11" key="1">
    <citation type="journal article" date="2012" name="MBio">
        <title>Comparative genome analysis of three eukaryotic parasites with differing abilities to transform leukocytes reveals key mediators of Theileria-induced leukocyte transformation.</title>
        <authorList>
            <person name="Hayashida K."/>
            <person name="Hara Y."/>
            <person name="Abe T."/>
            <person name="Yamasaki C."/>
            <person name="Toyoda A."/>
            <person name="Kosuge T."/>
            <person name="Suzuki Y."/>
            <person name="Sato Y."/>
            <person name="Kawashima S."/>
            <person name="Katayama T."/>
            <person name="Wakaguri H."/>
            <person name="Inoue N."/>
            <person name="Homma K."/>
            <person name="Tada-Umezaki M."/>
            <person name="Yagi Y."/>
            <person name="Fujii Y."/>
            <person name="Habara T."/>
            <person name="Kanehisa M."/>
            <person name="Watanabe H."/>
            <person name="Ito K."/>
            <person name="Gojobori T."/>
            <person name="Sugawara H."/>
            <person name="Imanishi T."/>
            <person name="Weir W."/>
            <person name="Gardner M."/>
            <person name="Pain A."/>
            <person name="Shiels B."/>
            <person name="Hattori M."/>
            <person name="Nene V."/>
            <person name="Sugimoto C."/>
        </authorList>
    </citation>
    <scope>NUCLEOTIDE SEQUENCE [LARGE SCALE GENOMIC DNA]</scope>
    <source>
        <strain evidence="10 11">Shintoku</strain>
    </source>
</reference>
<feature type="transmembrane region" description="Helical" evidence="7">
    <location>
        <begin position="202"/>
        <end position="225"/>
    </location>
</feature>
<accession>J4D8W4</accession>
<evidence type="ECO:0000256" key="1">
    <source>
        <dbReference type="ARBA" id="ARBA00004141"/>
    </source>
</evidence>
<dbReference type="GO" id="GO:0006612">
    <property type="term" value="P:protein targeting to membrane"/>
    <property type="evidence" value="ECO:0007669"/>
    <property type="project" value="TreeGrafter"/>
</dbReference>
<dbReference type="OMA" id="VHERNTS"/>
<dbReference type="AlphaFoldDB" id="J4D8W4"/>
<feature type="domain" description="Palmitoyltransferase DHHC" evidence="9">
    <location>
        <begin position="156"/>
        <end position="289"/>
    </location>
</feature>
<dbReference type="Pfam" id="PF01529">
    <property type="entry name" value="DHHC"/>
    <property type="match status" value="1"/>
</dbReference>
<keyword evidence="4 7" id="KW-1133">Transmembrane helix</keyword>
<organism evidence="10 11">
    <name type="scientific">Theileria orientalis strain Shintoku</name>
    <dbReference type="NCBI Taxonomy" id="869250"/>
    <lineage>
        <taxon>Eukaryota</taxon>
        <taxon>Sar</taxon>
        <taxon>Alveolata</taxon>
        <taxon>Apicomplexa</taxon>
        <taxon>Aconoidasida</taxon>
        <taxon>Piroplasmida</taxon>
        <taxon>Theileriidae</taxon>
        <taxon>Theileria</taxon>
    </lineage>
</organism>
<dbReference type="PROSITE" id="PS50216">
    <property type="entry name" value="DHHC"/>
    <property type="match status" value="1"/>
</dbReference>
<keyword evidence="6 7" id="KW-0012">Acyltransferase</keyword>
<evidence type="ECO:0000256" key="2">
    <source>
        <dbReference type="ARBA" id="ARBA00022679"/>
    </source>
</evidence>
<sequence length="354" mass="41223">MGRYLVLRDVIHDRNTSNFHRRTGFSLPLHVYQFLVLTIAFVVAFFHYYVTLQIFVCKNAFLYTVSGILLGLVVLFYVIVSLIDPVDPNASTVVYNEKGTKRWSFKVSKLLSRPESANISRPSSMTADNPSMCDLDVRDQRLSYHDRERNVPFPSQMSHCNVCNFVDPSSKHCNVCNKCVMKFDHHCIWVNNCIGASNYRHFILLLVFTLLFLGLVIVLAVYTAFSFKDAEKMHEKFRKTVFEISIKPFKAMLHWIWAFDVLPFLSLLYLFIFHLYLIISKQTTYQYYIKRLDQLDDGTANPEQKESLTARFFDFIILNKRKKKRRTKDGDKQNAEGDVAKSDNVVETKPMNEV</sequence>
<dbReference type="PANTHER" id="PTHR22883:SF203">
    <property type="entry name" value="PALMITOYLTRANSFERASE"/>
    <property type="match status" value="1"/>
</dbReference>
<dbReference type="GO" id="GO:0016020">
    <property type="term" value="C:membrane"/>
    <property type="evidence" value="ECO:0007669"/>
    <property type="project" value="UniProtKB-SubCell"/>
</dbReference>
<evidence type="ECO:0000256" key="6">
    <source>
        <dbReference type="ARBA" id="ARBA00023315"/>
    </source>
</evidence>
<evidence type="ECO:0000259" key="9">
    <source>
        <dbReference type="Pfam" id="PF01529"/>
    </source>
</evidence>
<dbReference type="GeneID" id="20715496"/>
<gene>
    <name evidence="10" type="ORF">TOT_030000306</name>
</gene>
<dbReference type="GO" id="GO:0005783">
    <property type="term" value="C:endoplasmic reticulum"/>
    <property type="evidence" value="ECO:0007669"/>
    <property type="project" value="TreeGrafter"/>
</dbReference>
<evidence type="ECO:0000256" key="3">
    <source>
        <dbReference type="ARBA" id="ARBA00022692"/>
    </source>
</evidence>
<dbReference type="EMBL" id="AP011948">
    <property type="protein sequence ID" value="BAM41045.1"/>
    <property type="molecule type" value="Genomic_DNA"/>
</dbReference>